<protein>
    <submittedName>
        <fullName evidence="1">Uncharacterized protein</fullName>
    </submittedName>
</protein>
<reference evidence="1 2" key="1">
    <citation type="submission" date="2019-01" db="EMBL/GenBank/DDBJ databases">
        <title>Draft Genome and Complete Hox-Cluster Characterization of the Sterlet Sturgeon (Acipenser ruthenus).</title>
        <authorList>
            <person name="Wei Q."/>
        </authorList>
    </citation>
    <scope>NUCLEOTIDE SEQUENCE [LARGE SCALE GENOMIC DNA]</scope>
    <source>
        <strain evidence="1">WHYD16114868_AA</strain>
        <tissue evidence="1">Blood</tissue>
    </source>
</reference>
<proteinExistence type="predicted"/>
<gene>
    <name evidence="1" type="ORF">EOD39_13584</name>
</gene>
<dbReference type="EMBL" id="SCEB01000819">
    <property type="protein sequence ID" value="RXM98100.1"/>
    <property type="molecule type" value="Genomic_DNA"/>
</dbReference>
<comment type="caution">
    <text evidence="1">The sequence shown here is derived from an EMBL/GenBank/DDBJ whole genome shotgun (WGS) entry which is preliminary data.</text>
</comment>
<evidence type="ECO:0000313" key="2">
    <source>
        <dbReference type="Proteomes" id="UP000289886"/>
    </source>
</evidence>
<organism evidence="1 2">
    <name type="scientific">Acipenser ruthenus</name>
    <name type="common">Sterlet sturgeon</name>
    <dbReference type="NCBI Taxonomy" id="7906"/>
    <lineage>
        <taxon>Eukaryota</taxon>
        <taxon>Metazoa</taxon>
        <taxon>Chordata</taxon>
        <taxon>Craniata</taxon>
        <taxon>Vertebrata</taxon>
        <taxon>Euteleostomi</taxon>
        <taxon>Actinopterygii</taxon>
        <taxon>Chondrostei</taxon>
        <taxon>Acipenseriformes</taxon>
        <taxon>Acipenseridae</taxon>
        <taxon>Acipenser</taxon>
    </lineage>
</organism>
<dbReference type="AlphaFoldDB" id="A0A662YN06"/>
<evidence type="ECO:0000313" key="1">
    <source>
        <dbReference type="EMBL" id="RXM98100.1"/>
    </source>
</evidence>
<dbReference type="Proteomes" id="UP000289886">
    <property type="component" value="Unassembled WGS sequence"/>
</dbReference>
<keyword evidence="2" id="KW-1185">Reference proteome</keyword>
<name>A0A662YN06_ACIRT</name>
<accession>A0A662YN06</accession>
<sequence>MKTLHTSENAFLETANVVMENTVPKVDDVVMACDADDMKDLTKACEYMTSDDSLERDVTDGSFDRIQKIAKGLLTSLLEVIVVDRDLKKMGFVTGGFVTCVQYLLQDLEF</sequence>